<reference evidence="1 2" key="1">
    <citation type="journal article" date="2019" name="Commun. Biol.">
        <title>The bagworm genome reveals a unique fibroin gene that provides high tensile strength.</title>
        <authorList>
            <person name="Kono N."/>
            <person name="Nakamura H."/>
            <person name="Ohtoshi R."/>
            <person name="Tomita M."/>
            <person name="Numata K."/>
            <person name="Arakawa K."/>
        </authorList>
    </citation>
    <scope>NUCLEOTIDE SEQUENCE [LARGE SCALE GENOMIC DNA]</scope>
</reference>
<evidence type="ECO:0008006" key="3">
    <source>
        <dbReference type="Google" id="ProtNLM"/>
    </source>
</evidence>
<evidence type="ECO:0000313" key="2">
    <source>
        <dbReference type="Proteomes" id="UP000299102"/>
    </source>
</evidence>
<dbReference type="Proteomes" id="UP000299102">
    <property type="component" value="Unassembled WGS sequence"/>
</dbReference>
<comment type="caution">
    <text evidence="1">The sequence shown here is derived from an EMBL/GenBank/DDBJ whole genome shotgun (WGS) entry which is preliminary data.</text>
</comment>
<name>A0A4C1SMX7_EUMVA</name>
<dbReference type="InterPro" id="IPR036397">
    <property type="entry name" value="RNaseH_sf"/>
</dbReference>
<dbReference type="PANTHER" id="PTHR47326:SF1">
    <property type="entry name" value="HTH PSQ-TYPE DOMAIN-CONTAINING PROTEIN"/>
    <property type="match status" value="1"/>
</dbReference>
<dbReference type="AlphaFoldDB" id="A0A4C1SMX7"/>
<gene>
    <name evidence="1" type="ORF">EVAR_101737_1</name>
</gene>
<proteinExistence type="predicted"/>
<protein>
    <recommendedName>
        <fullName evidence="3">Transposable element Tc3 transposase</fullName>
    </recommendedName>
</protein>
<evidence type="ECO:0000313" key="1">
    <source>
        <dbReference type="EMBL" id="GBP03334.1"/>
    </source>
</evidence>
<dbReference type="Gene3D" id="3.30.420.10">
    <property type="entry name" value="Ribonuclease H-like superfamily/Ribonuclease H"/>
    <property type="match status" value="1"/>
</dbReference>
<dbReference type="OrthoDB" id="9971063at2759"/>
<dbReference type="PANTHER" id="PTHR47326">
    <property type="entry name" value="TRANSPOSABLE ELEMENT TC3 TRANSPOSASE-LIKE PROTEIN"/>
    <property type="match status" value="1"/>
</dbReference>
<accession>A0A4C1SMX7</accession>
<sequence length="101" mass="12300">MKGEQLLNQSVMWRCWDEFFVPELQNFPGYNQRIWFRQDGVFHTRPTGLYREFVQFFRKLISRRGDINWPPRSPDLTPDGLFLWGYVKSKVYTNKPLPWNN</sequence>
<dbReference type="STRING" id="151549.A0A4C1SMX7"/>
<keyword evidence="2" id="KW-1185">Reference proteome</keyword>
<dbReference type="GO" id="GO:0003676">
    <property type="term" value="F:nucleic acid binding"/>
    <property type="evidence" value="ECO:0007669"/>
    <property type="project" value="InterPro"/>
</dbReference>
<organism evidence="1 2">
    <name type="scientific">Eumeta variegata</name>
    <name type="common">Bagworm moth</name>
    <name type="synonym">Eumeta japonica</name>
    <dbReference type="NCBI Taxonomy" id="151549"/>
    <lineage>
        <taxon>Eukaryota</taxon>
        <taxon>Metazoa</taxon>
        <taxon>Ecdysozoa</taxon>
        <taxon>Arthropoda</taxon>
        <taxon>Hexapoda</taxon>
        <taxon>Insecta</taxon>
        <taxon>Pterygota</taxon>
        <taxon>Neoptera</taxon>
        <taxon>Endopterygota</taxon>
        <taxon>Lepidoptera</taxon>
        <taxon>Glossata</taxon>
        <taxon>Ditrysia</taxon>
        <taxon>Tineoidea</taxon>
        <taxon>Psychidae</taxon>
        <taxon>Oiketicinae</taxon>
        <taxon>Eumeta</taxon>
    </lineage>
</organism>
<dbReference type="EMBL" id="BGZK01000010">
    <property type="protein sequence ID" value="GBP03334.1"/>
    <property type="molecule type" value="Genomic_DNA"/>
</dbReference>